<reference evidence="3" key="1">
    <citation type="submission" date="2016-10" db="EMBL/GenBank/DDBJ databases">
        <title>Sequence of Gallionella enrichment culture.</title>
        <authorList>
            <person name="Poehlein A."/>
            <person name="Muehling M."/>
            <person name="Daniel R."/>
        </authorList>
    </citation>
    <scope>NUCLEOTIDE SEQUENCE</scope>
</reference>
<gene>
    <name evidence="3" type="ORF">GALL_386680</name>
</gene>
<evidence type="ECO:0008006" key="4">
    <source>
        <dbReference type="Google" id="ProtNLM"/>
    </source>
</evidence>
<name>A0A1J5Q890_9ZZZZ</name>
<proteinExistence type="predicted"/>
<organism evidence="3">
    <name type="scientific">mine drainage metagenome</name>
    <dbReference type="NCBI Taxonomy" id="410659"/>
    <lineage>
        <taxon>unclassified sequences</taxon>
        <taxon>metagenomes</taxon>
        <taxon>ecological metagenomes</taxon>
    </lineage>
</organism>
<feature type="domain" description="Wadjet protein JetD C-terminal" evidence="1">
    <location>
        <begin position="195"/>
        <end position="375"/>
    </location>
</feature>
<dbReference type="InterPro" id="IPR024537">
    <property type="entry name" value="DUF3322"/>
</dbReference>
<sequence>MKTPEDLLADLHRRLARTWHTDVAGETSSWPHAFPLGEVARPTLESGFSAVQGEVLKWRDWARVHDLPLSVANRKVHGTTQQISSHITIDSIDTAARLLGDQWPSCITEGRARATALVTRFPNAAPLAAVVRGAGTMTDVDFDLLCTAAEWFIANDASGLTPRQVPIEGLHAKWLNTHQWLVQTLSGKPDLALLSSHPSRIYFTYLDPEHLRKGGRVHDSATVGDNVTPAYNPRVVIISENKDTAICFPAMPGAVAIEGAGYGGANIAAFPWILDAPHLLYWGDMDAEGYEILNGFRTEGIPVESMLMDLPTFTTYARFGATTDSGGQPIEVRTRKDLPLLTEAERVVYEQVTDPQWTGVRRIEQERISLNVAQMTVLRRVEVPRQFIE</sequence>
<feature type="domain" description="DUF3322" evidence="2">
    <location>
        <begin position="9"/>
        <end position="185"/>
    </location>
</feature>
<comment type="caution">
    <text evidence="3">The sequence shown here is derived from an EMBL/GenBank/DDBJ whole genome shotgun (WGS) entry which is preliminary data.</text>
</comment>
<accession>A0A1J5Q890</accession>
<dbReference type="InterPro" id="IPR024534">
    <property type="entry name" value="JetD_C"/>
</dbReference>
<evidence type="ECO:0000259" key="1">
    <source>
        <dbReference type="Pfam" id="PF09983"/>
    </source>
</evidence>
<evidence type="ECO:0000313" key="3">
    <source>
        <dbReference type="EMBL" id="OIQ79592.1"/>
    </source>
</evidence>
<dbReference type="EMBL" id="MLJW01001189">
    <property type="protein sequence ID" value="OIQ79592.1"/>
    <property type="molecule type" value="Genomic_DNA"/>
</dbReference>
<dbReference type="Pfam" id="PF11795">
    <property type="entry name" value="DUF3322"/>
    <property type="match status" value="1"/>
</dbReference>
<protein>
    <recommendedName>
        <fullName evidence="4">Wadjet protein JetD C-terminal domain-containing protein</fullName>
    </recommendedName>
</protein>
<dbReference type="AlphaFoldDB" id="A0A1J5Q890"/>
<dbReference type="Pfam" id="PF09983">
    <property type="entry name" value="JetD_C"/>
    <property type="match status" value="1"/>
</dbReference>
<evidence type="ECO:0000259" key="2">
    <source>
        <dbReference type="Pfam" id="PF11795"/>
    </source>
</evidence>